<dbReference type="Proteomes" id="UP000665944">
    <property type="component" value="Unassembled WGS sequence"/>
</dbReference>
<evidence type="ECO:0000256" key="2">
    <source>
        <dbReference type="SAM" id="Phobius"/>
    </source>
</evidence>
<proteinExistence type="predicted"/>
<dbReference type="EMBL" id="JAGHKT020000009">
    <property type="protein sequence ID" value="MCM5672616.1"/>
    <property type="molecule type" value="Genomic_DNA"/>
</dbReference>
<gene>
    <name evidence="4" type="ORF">AZE34_05025</name>
    <name evidence="5" type="ORF">J7T32_007530</name>
</gene>
<dbReference type="EMBL" id="CP014567">
    <property type="protein sequence ID" value="AVI06145.1"/>
    <property type="molecule type" value="Genomic_DNA"/>
</dbReference>
<dbReference type="SMART" id="SM00530">
    <property type="entry name" value="HTH_XRE"/>
    <property type="match status" value="1"/>
</dbReference>
<keyword evidence="2" id="KW-0472">Membrane</keyword>
<dbReference type="Gene3D" id="1.10.260.40">
    <property type="entry name" value="lambda repressor-like DNA-binding domains"/>
    <property type="match status" value="1"/>
</dbReference>
<dbReference type="Pfam" id="PF01381">
    <property type="entry name" value="HTH_3"/>
    <property type="match status" value="1"/>
</dbReference>
<feature type="transmembrane region" description="Helical" evidence="2">
    <location>
        <begin position="106"/>
        <end position="123"/>
    </location>
</feature>
<dbReference type="RefSeq" id="WP_017175631.1">
    <property type="nucleotide sequence ID" value="NZ_CP014107.1"/>
</dbReference>
<sequence>MDIGQQIRKYRERDEYSQEYLAEKLYVSRQTISNWENEKSYPDIHNLLVMCELFDISLDDLVRGDLNSNKQESIKRKMNIWSLVMIIGFTLSSILIGPLLYYFNSWGFIIIAILFLISFYSGTQIDKIKYKYNLDNYDRIVAFMNGKDPNEVKSSEKRNIFTSILSFIFIVGLFLCMCYLSIYLTEIFLKY</sequence>
<dbReference type="GO" id="GO:0003677">
    <property type="term" value="F:DNA binding"/>
    <property type="evidence" value="ECO:0007669"/>
    <property type="project" value="UniProtKB-KW"/>
</dbReference>
<dbReference type="InterPro" id="IPR036259">
    <property type="entry name" value="MFS_trans_sf"/>
</dbReference>
<dbReference type="PANTHER" id="PTHR46558">
    <property type="entry name" value="TRACRIPTIONAL REGULATORY PROTEIN-RELATED-RELATED"/>
    <property type="match status" value="1"/>
</dbReference>
<reference evidence="4" key="1">
    <citation type="submission" date="2016-02" db="EMBL/GenBank/DDBJ databases">
        <title>Genomic sequence of a clinical Staphylococcus hominis isolate.</title>
        <authorList>
            <person name="McClure J.M."/>
            <person name="Zhang K."/>
        </authorList>
    </citation>
    <scope>NUCLEOTIDE SEQUENCE</scope>
    <source>
        <strain evidence="4">C34847</strain>
    </source>
</reference>
<dbReference type="InterPro" id="IPR001387">
    <property type="entry name" value="Cro/C1-type_HTH"/>
</dbReference>
<evidence type="ECO:0000259" key="3">
    <source>
        <dbReference type="PROSITE" id="PS50943"/>
    </source>
</evidence>
<evidence type="ECO:0000313" key="4">
    <source>
        <dbReference type="EMBL" id="AVI06145.1"/>
    </source>
</evidence>
<dbReference type="InterPro" id="IPR010982">
    <property type="entry name" value="Lambda_DNA-bd_dom_sf"/>
</dbReference>
<evidence type="ECO:0000256" key="1">
    <source>
        <dbReference type="ARBA" id="ARBA00023125"/>
    </source>
</evidence>
<feature type="domain" description="HTH cro/C1-type" evidence="3">
    <location>
        <begin position="7"/>
        <end position="61"/>
    </location>
</feature>
<accession>A0A3S7GUQ2</accession>
<dbReference type="PROSITE" id="PS50943">
    <property type="entry name" value="HTH_CROC1"/>
    <property type="match status" value="1"/>
</dbReference>
<evidence type="ECO:0000313" key="6">
    <source>
        <dbReference type="Proteomes" id="UP000665944"/>
    </source>
</evidence>
<name>A0A3S7GUQ2_STAHO</name>
<dbReference type="AlphaFoldDB" id="A0A3S7GUQ2"/>
<feature type="transmembrane region" description="Helical" evidence="2">
    <location>
        <begin position="80"/>
        <end position="100"/>
    </location>
</feature>
<dbReference type="CDD" id="cd00093">
    <property type="entry name" value="HTH_XRE"/>
    <property type="match status" value="1"/>
</dbReference>
<evidence type="ECO:0000313" key="5">
    <source>
        <dbReference type="EMBL" id="MCM5672616.1"/>
    </source>
</evidence>
<dbReference type="PANTHER" id="PTHR46558:SF15">
    <property type="entry name" value="HELIX-TURN-HELIX DOMAIN PROTEIN"/>
    <property type="match status" value="1"/>
</dbReference>
<dbReference type="SUPFAM" id="SSF103473">
    <property type="entry name" value="MFS general substrate transporter"/>
    <property type="match status" value="1"/>
</dbReference>
<reference evidence="5 6" key="2">
    <citation type="submission" date="2022-06" db="EMBL/GenBank/DDBJ databases">
        <title>Staphylococcus hominis ShoR14 genome sequence.</title>
        <authorList>
            <person name="Yeo C.C."/>
            <person name="Chew C.H."/>
            <person name="Che Hamzah A.M."/>
            <person name="Al-Trad E.I."/>
        </authorList>
    </citation>
    <scope>NUCLEOTIDE SEQUENCE [LARGE SCALE GENOMIC DNA]</scope>
    <source>
        <strain evidence="5 6">ShoR14</strain>
    </source>
</reference>
<protein>
    <submittedName>
        <fullName evidence="4">Cro/Cl family transcriptional regulator</fullName>
    </submittedName>
    <submittedName>
        <fullName evidence="5">Helix-turn-helix domain-containing protein</fullName>
    </submittedName>
</protein>
<keyword evidence="6" id="KW-1185">Reference proteome</keyword>
<feature type="transmembrane region" description="Helical" evidence="2">
    <location>
        <begin position="160"/>
        <end position="184"/>
    </location>
</feature>
<keyword evidence="2" id="KW-1133">Transmembrane helix</keyword>
<organism evidence="4">
    <name type="scientific">Staphylococcus hominis</name>
    <dbReference type="NCBI Taxonomy" id="1290"/>
    <lineage>
        <taxon>Bacteria</taxon>
        <taxon>Bacillati</taxon>
        <taxon>Bacillota</taxon>
        <taxon>Bacilli</taxon>
        <taxon>Bacillales</taxon>
        <taxon>Staphylococcaceae</taxon>
        <taxon>Staphylococcus</taxon>
    </lineage>
</organism>
<dbReference type="SUPFAM" id="SSF47413">
    <property type="entry name" value="lambda repressor-like DNA-binding domains"/>
    <property type="match status" value="1"/>
</dbReference>
<keyword evidence="1" id="KW-0238">DNA-binding</keyword>
<keyword evidence="2" id="KW-0812">Transmembrane</keyword>